<name>A0A371D5M4_9APHY</name>
<evidence type="ECO:0000313" key="1">
    <source>
        <dbReference type="EMBL" id="RDX47828.1"/>
    </source>
</evidence>
<reference evidence="1 2" key="1">
    <citation type="journal article" date="2018" name="Biotechnol. Biofuels">
        <title>Integrative visual omics of the white-rot fungus Polyporus brumalis exposes the biotechnological potential of its oxidative enzymes for delignifying raw plant biomass.</title>
        <authorList>
            <person name="Miyauchi S."/>
            <person name="Rancon A."/>
            <person name="Drula E."/>
            <person name="Hage H."/>
            <person name="Chaduli D."/>
            <person name="Favel A."/>
            <person name="Grisel S."/>
            <person name="Henrissat B."/>
            <person name="Herpoel-Gimbert I."/>
            <person name="Ruiz-Duenas F.J."/>
            <person name="Chevret D."/>
            <person name="Hainaut M."/>
            <person name="Lin J."/>
            <person name="Wang M."/>
            <person name="Pangilinan J."/>
            <person name="Lipzen A."/>
            <person name="Lesage-Meessen L."/>
            <person name="Navarro D."/>
            <person name="Riley R."/>
            <person name="Grigoriev I.V."/>
            <person name="Zhou S."/>
            <person name="Raouche S."/>
            <person name="Rosso M.N."/>
        </authorList>
    </citation>
    <scope>NUCLEOTIDE SEQUENCE [LARGE SCALE GENOMIC DNA]</scope>
    <source>
        <strain evidence="1 2">BRFM 1820</strain>
    </source>
</reference>
<dbReference type="EMBL" id="KZ857415">
    <property type="protein sequence ID" value="RDX47828.1"/>
    <property type="molecule type" value="Genomic_DNA"/>
</dbReference>
<sequence>MRKERIRAVASWRKGRARRDCVYIHKDPNLPGFKGLHVARVHVLFSFTYLDTLYECALVSWYSPVGDEPDADTGMWVVEPDMELEGRRRQPCLQVVDLSTILRAAHLIGVAGDSFLPRDVGPDVSLDVFKQFFVNKYADHNAHEIAF</sequence>
<dbReference type="STRING" id="139420.A0A371D5M4"/>
<proteinExistence type="predicted"/>
<dbReference type="OrthoDB" id="2728219at2759"/>
<dbReference type="Proteomes" id="UP000256964">
    <property type="component" value="Unassembled WGS sequence"/>
</dbReference>
<protein>
    <submittedName>
        <fullName evidence="1">Uncharacterized protein</fullName>
    </submittedName>
</protein>
<keyword evidence="2" id="KW-1185">Reference proteome</keyword>
<accession>A0A371D5M4</accession>
<dbReference type="AlphaFoldDB" id="A0A371D5M4"/>
<gene>
    <name evidence="1" type="ORF">OH76DRAFT_1353392</name>
</gene>
<organism evidence="1 2">
    <name type="scientific">Lentinus brumalis</name>
    <dbReference type="NCBI Taxonomy" id="2498619"/>
    <lineage>
        <taxon>Eukaryota</taxon>
        <taxon>Fungi</taxon>
        <taxon>Dikarya</taxon>
        <taxon>Basidiomycota</taxon>
        <taxon>Agaricomycotina</taxon>
        <taxon>Agaricomycetes</taxon>
        <taxon>Polyporales</taxon>
        <taxon>Polyporaceae</taxon>
        <taxon>Lentinus</taxon>
    </lineage>
</organism>
<evidence type="ECO:0000313" key="2">
    <source>
        <dbReference type="Proteomes" id="UP000256964"/>
    </source>
</evidence>